<dbReference type="STRING" id="762982.HMPREF9442_00853"/>
<name>F3QRP9_9BACT</name>
<gene>
    <name evidence="1" type="ORF">HMPREF9442_00853</name>
</gene>
<sequence length="99" mass="11125">MKMKTTLASLIGAMVIGTTGYSGYQTYEKNKVASESDLFLENIEVLASDYEDDDKGEKKEYECYKVLRDRGEGSLNTMYCATCMTEDCSDYTESSKCTK</sequence>
<dbReference type="Proteomes" id="UP000005546">
    <property type="component" value="Unassembled WGS sequence"/>
</dbReference>
<dbReference type="EMBL" id="AFBR01000022">
    <property type="protein sequence ID" value="EGG55987.1"/>
    <property type="molecule type" value="Genomic_DNA"/>
</dbReference>
<keyword evidence="2" id="KW-1185">Reference proteome</keyword>
<dbReference type="AlphaFoldDB" id="F3QRP9"/>
<proteinExistence type="predicted"/>
<reference evidence="1 2" key="1">
    <citation type="submission" date="2011-02" db="EMBL/GenBank/DDBJ databases">
        <authorList>
            <person name="Weinstock G."/>
            <person name="Sodergren E."/>
            <person name="Clifton S."/>
            <person name="Fulton L."/>
            <person name="Fulton B."/>
            <person name="Courtney L."/>
            <person name="Fronick C."/>
            <person name="Harrison M."/>
            <person name="Strong C."/>
            <person name="Farmer C."/>
            <person name="Delahaunty K."/>
            <person name="Markovic C."/>
            <person name="Hall O."/>
            <person name="Minx P."/>
            <person name="Tomlinson C."/>
            <person name="Mitreva M."/>
            <person name="Hou S."/>
            <person name="Chen J."/>
            <person name="Wollam A."/>
            <person name="Pepin K.H."/>
            <person name="Johnson M."/>
            <person name="Bhonagiri V."/>
            <person name="Zhang X."/>
            <person name="Suruliraj S."/>
            <person name="Warren W."/>
            <person name="Chinwalla A."/>
            <person name="Mardis E.R."/>
            <person name="Wilson R.K."/>
        </authorList>
    </citation>
    <scope>NUCLEOTIDE SEQUENCE [LARGE SCALE GENOMIC DNA]</scope>
    <source>
        <strain evidence="1 2">YIT 11841</strain>
    </source>
</reference>
<protein>
    <submittedName>
        <fullName evidence="1">Uncharacterized protein</fullName>
    </submittedName>
</protein>
<evidence type="ECO:0000313" key="1">
    <source>
        <dbReference type="EMBL" id="EGG55987.1"/>
    </source>
</evidence>
<accession>F3QRP9</accession>
<dbReference type="RefSeq" id="WP_008625516.1">
    <property type="nucleotide sequence ID" value="NZ_GL883826.1"/>
</dbReference>
<organism evidence="1 2">
    <name type="scientific">Paraprevotella xylaniphila YIT 11841</name>
    <dbReference type="NCBI Taxonomy" id="762982"/>
    <lineage>
        <taxon>Bacteria</taxon>
        <taxon>Pseudomonadati</taxon>
        <taxon>Bacteroidota</taxon>
        <taxon>Bacteroidia</taxon>
        <taxon>Bacteroidales</taxon>
        <taxon>Prevotellaceae</taxon>
        <taxon>Paraprevotella</taxon>
    </lineage>
</organism>
<dbReference type="OrthoDB" id="1089187at2"/>
<evidence type="ECO:0000313" key="2">
    <source>
        <dbReference type="Proteomes" id="UP000005546"/>
    </source>
</evidence>
<comment type="caution">
    <text evidence="1">The sequence shown here is derived from an EMBL/GenBank/DDBJ whole genome shotgun (WGS) entry which is preliminary data.</text>
</comment>
<dbReference type="HOGENOM" id="CLU_2317684_0_0_10"/>